<dbReference type="PANTHER" id="PTHR35011">
    <property type="entry name" value="2,3-DIKETO-L-GULONATE TRAP TRANSPORTER SMALL PERMEASE PROTEIN YIAM"/>
    <property type="match status" value="1"/>
</dbReference>
<feature type="transmembrane region" description="Helical" evidence="9">
    <location>
        <begin position="64"/>
        <end position="85"/>
    </location>
</feature>
<protein>
    <submittedName>
        <fullName evidence="11">C4-dicarboxylate ABC transporter permease</fullName>
    </submittedName>
</protein>
<keyword evidence="2" id="KW-0813">Transport</keyword>
<dbReference type="STRING" id="1193713.GCA_001636315_04894"/>
<feature type="transmembrane region" description="Helical" evidence="9">
    <location>
        <begin position="105"/>
        <end position="126"/>
    </location>
</feature>
<dbReference type="InterPro" id="IPR055348">
    <property type="entry name" value="DctQ"/>
</dbReference>
<evidence type="ECO:0000256" key="6">
    <source>
        <dbReference type="ARBA" id="ARBA00022989"/>
    </source>
</evidence>
<evidence type="ECO:0000313" key="11">
    <source>
        <dbReference type="EMBL" id="AZU64945.1"/>
    </source>
</evidence>
<feature type="transmembrane region" description="Helical" evidence="9">
    <location>
        <begin position="25"/>
        <end position="43"/>
    </location>
</feature>
<dbReference type="KEGG" id="nmk:CHR53_12305"/>
<dbReference type="InterPro" id="IPR007387">
    <property type="entry name" value="TRAP_DctQ"/>
</dbReference>
<evidence type="ECO:0000256" key="7">
    <source>
        <dbReference type="ARBA" id="ARBA00023136"/>
    </source>
</evidence>
<dbReference type="PANTHER" id="PTHR35011:SF2">
    <property type="entry name" value="2,3-DIKETO-L-GULONATE TRAP TRANSPORTER SMALL PERMEASE PROTEIN YIAM"/>
    <property type="match status" value="1"/>
</dbReference>
<evidence type="ECO:0000259" key="10">
    <source>
        <dbReference type="Pfam" id="PF04290"/>
    </source>
</evidence>
<comment type="subcellular location">
    <subcellularLocation>
        <location evidence="1">Cell inner membrane</location>
        <topology evidence="1">Multi-pass membrane protein</topology>
    </subcellularLocation>
</comment>
<evidence type="ECO:0000256" key="3">
    <source>
        <dbReference type="ARBA" id="ARBA00022475"/>
    </source>
</evidence>
<evidence type="ECO:0000256" key="9">
    <source>
        <dbReference type="SAM" id="Phobius"/>
    </source>
</evidence>
<evidence type="ECO:0000256" key="4">
    <source>
        <dbReference type="ARBA" id="ARBA00022519"/>
    </source>
</evidence>
<keyword evidence="5 9" id="KW-0812">Transmembrane</keyword>
<dbReference type="GO" id="GO:0005886">
    <property type="term" value="C:plasma membrane"/>
    <property type="evidence" value="ECO:0007669"/>
    <property type="project" value="UniProtKB-SubCell"/>
</dbReference>
<keyword evidence="4" id="KW-0997">Cell inner membrane</keyword>
<sequence length="149" mass="16665">MSIMVFGNVILRYIFNSGITWSEEMSRFLFVWMVFLGAIACLKDNMHLGVDLVVNALPPKLKKIAFVISNLLVLYVLWLLLVGSWKMTLLNMNSTAPATGLPLAYLYGIGIVTSLSMAAIVIIRMFQTFTSKTDSNLTMISSTEEVFKQ</sequence>
<dbReference type="EMBL" id="CP022572">
    <property type="protein sequence ID" value="AZU64945.1"/>
    <property type="molecule type" value="Genomic_DNA"/>
</dbReference>
<evidence type="ECO:0000256" key="5">
    <source>
        <dbReference type="ARBA" id="ARBA00022692"/>
    </source>
</evidence>
<feature type="domain" description="Tripartite ATP-independent periplasmic transporters DctQ component" evidence="10">
    <location>
        <begin position="1"/>
        <end position="129"/>
    </location>
</feature>
<dbReference type="Proteomes" id="UP000282892">
    <property type="component" value="Chromosome"/>
</dbReference>
<dbReference type="GO" id="GO:0022857">
    <property type="term" value="F:transmembrane transporter activity"/>
    <property type="evidence" value="ECO:0007669"/>
    <property type="project" value="TreeGrafter"/>
</dbReference>
<accession>A0A3T0I6K0</accession>
<dbReference type="AlphaFoldDB" id="A0A3T0I6K0"/>
<evidence type="ECO:0000256" key="2">
    <source>
        <dbReference type="ARBA" id="ARBA00022448"/>
    </source>
</evidence>
<dbReference type="OrthoDB" id="9815614at2"/>
<evidence type="ECO:0000313" key="12">
    <source>
        <dbReference type="Proteomes" id="UP000282892"/>
    </source>
</evidence>
<evidence type="ECO:0000256" key="1">
    <source>
        <dbReference type="ARBA" id="ARBA00004429"/>
    </source>
</evidence>
<gene>
    <name evidence="11" type="ORF">CHR53_12305</name>
</gene>
<keyword evidence="3" id="KW-1003">Cell membrane</keyword>
<evidence type="ECO:0000256" key="8">
    <source>
        <dbReference type="ARBA" id="ARBA00038436"/>
    </source>
</evidence>
<dbReference type="GO" id="GO:0015740">
    <property type="term" value="P:C4-dicarboxylate transport"/>
    <property type="evidence" value="ECO:0007669"/>
    <property type="project" value="TreeGrafter"/>
</dbReference>
<keyword evidence="7 9" id="KW-0472">Membrane</keyword>
<comment type="similarity">
    <text evidence="8">Belongs to the TRAP transporter small permease family.</text>
</comment>
<name>A0A3T0I6K0_9BACI</name>
<proteinExistence type="inferred from homology"/>
<keyword evidence="12" id="KW-1185">Reference proteome</keyword>
<dbReference type="Pfam" id="PF04290">
    <property type="entry name" value="DctQ"/>
    <property type="match status" value="1"/>
</dbReference>
<organism evidence="11 12">
    <name type="scientific">Neobacillus mesonae</name>
    <dbReference type="NCBI Taxonomy" id="1193713"/>
    <lineage>
        <taxon>Bacteria</taxon>
        <taxon>Bacillati</taxon>
        <taxon>Bacillota</taxon>
        <taxon>Bacilli</taxon>
        <taxon>Bacillales</taxon>
        <taxon>Bacillaceae</taxon>
        <taxon>Neobacillus</taxon>
    </lineage>
</organism>
<reference evidence="11 12" key="1">
    <citation type="submission" date="2017-07" db="EMBL/GenBank/DDBJ databases">
        <title>The complete genome sequence of Bacillus mesonae strain H20-5, an efficient strain improving plant abiotic stress resistance.</title>
        <authorList>
            <person name="Kim S.Y."/>
            <person name="Song H."/>
            <person name="Sang M.K."/>
            <person name="Weon H.-Y."/>
            <person name="Song J."/>
        </authorList>
    </citation>
    <scope>NUCLEOTIDE SEQUENCE [LARGE SCALE GENOMIC DNA]</scope>
    <source>
        <strain evidence="11 12">H20-5</strain>
    </source>
</reference>
<keyword evidence="6 9" id="KW-1133">Transmembrane helix</keyword>